<organism evidence="12">
    <name type="scientific">Escherichia coli</name>
    <dbReference type="NCBI Taxonomy" id="562"/>
    <lineage>
        <taxon>Bacteria</taxon>
        <taxon>Pseudomonadati</taxon>
        <taxon>Pseudomonadota</taxon>
        <taxon>Gammaproteobacteria</taxon>
        <taxon>Enterobacterales</taxon>
        <taxon>Enterobacteriaceae</taxon>
        <taxon>Escherichia</taxon>
    </lineage>
</organism>
<evidence type="ECO:0000313" key="12">
    <source>
        <dbReference type="EMBL" id="HAH7771274.1"/>
    </source>
</evidence>
<dbReference type="InterPro" id="IPR010930">
    <property type="entry name" value="Flg_bb/hook_C_dom"/>
</dbReference>
<reference evidence="14" key="4">
    <citation type="journal article" date="2023" name="Microorganisms">
        <title>Comparative Genomic Analysis of ST131 Subclade C2 of ESBL-Producing E. coli Isolates from Patients with Recurrent and Sporadic Urinary Tract Infections.</title>
        <authorList>
            <person name="Jaen-Luchoro D."/>
            <person name="Kahnamouei A."/>
            <person name="Yazdanshenas S."/>
            <person name="Lindblom A."/>
            <person name="Samuelsson E."/>
            <person name="Ahren C."/>
            <person name="Karami N."/>
        </authorList>
    </citation>
    <scope>NUCLEOTIDE SEQUENCE</scope>
    <source>
        <strain evidence="14">S7</strain>
    </source>
</reference>
<evidence type="ECO:0000256" key="2">
    <source>
        <dbReference type="ARBA" id="ARBA00009677"/>
    </source>
</evidence>
<proteinExistence type="inferred from homology"/>
<dbReference type="AlphaFoldDB" id="A0A061KRM2"/>
<evidence type="ECO:0000256" key="5">
    <source>
        <dbReference type="ARBA" id="ARBA00040228"/>
    </source>
</evidence>
<reference evidence="12" key="1">
    <citation type="journal article" date="2018" name="Genome Biol.">
        <title>SKESA: strategic k-mer extension for scrupulous assemblies.</title>
        <authorList>
            <person name="Souvorov A."/>
            <person name="Agarwala R."/>
            <person name="Lipman D.J."/>
        </authorList>
    </citation>
    <scope>NUCLEOTIDE SEQUENCE [LARGE SCALE GENOMIC DNA]</scope>
    <source>
        <strain evidence="12">C0382</strain>
        <strain evidence="11">EC00763</strain>
    </source>
</reference>
<comment type="similarity">
    <text evidence="2 6">Belongs to the flagella basal body rod proteins family.</text>
</comment>
<keyword evidence="12" id="KW-0969">Cilium</keyword>
<evidence type="ECO:0000313" key="13">
    <source>
        <dbReference type="EMBL" id="RXC97635.1"/>
    </source>
</evidence>
<dbReference type="InterPro" id="IPR001444">
    <property type="entry name" value="Flag_bb_rod_N"/>
</dbReference>
<dbReference type="Pfam" id="PF06429">
    <property type="entry name" value="Flg_bbr_C"/>
    <property type="match status" value="1"/>
</dbReference>
<dbReference type="InterPro" id="IPR037925">
    <property type="entry name" value="FlgE/F/G-like"/>
</dbReference>
<evidence type="ECO:0000256" key="6">
    <source>
        <dbReference type="RuleBase" id="RU362116"/>
    </source>
</evidence>
<evidence type="ECO:0000256" key="4">
    <source>
        <dbReference type="ARBA" id="ARBA00038560"/>
    </source>
</evidence>
<evidence type="ECO:0000256" key="3">
    <source>
        <dbReference type="ARBA" id="ARBA00023143"/>
    </source>
</evidence>
<dbReference type="Proteomes" id="UP000288730">
    <property type="component" value="Unassembled WGS sequence"/>
</dbReference>
<dbReference type="Proteomes" id="UP000843571">
    <property type="component" value="Unassembled WGS sequence"/>
</dbReference>
<dbReference type="GO" id="GO:0071978">
    <property type="term" value="P:bacterial-type flagellum-dependent swarming motility"/>
    <property type="evidence" value="ECO:0007669"/>
    <property type="project" value="TreeGrafter"/>
</dbReference>
<reference evidence="12" key="3">
    <citation type="submission" date="2020-01" db="EMBL/GenBank/DDBJ databases">
        <authorList>
            <consortium name="NCBI Pathogen Detection Project"/>
        </authorList>
    </citation>
    <scope>NUCLEOTIDE SEQUENCE</scope>
    <source>
        <strain evidence="12">C0382</strain>
        <strain evidence="11">EC00763</strain>
    </source>
</reference>
<dbReference type="GO" id="GO:0030694">
    <property type="term" value="C:bacterial-type flagellum basal body, rod"/>
    <property type="evidence" value="ECO:0007669"/>
    <property type="project" value="UniProtKB-UniRule"/>
</dbReference>
<dbReference type="InterPro" id="IPR053967">
    <property type="entry name" value="LlgE_F_G-like_D1"/>
</dbReference>
<dbReference type="PANTHER" id="PTHR30435">
    <property type="entry name" value="FLAGELLAR PROTEIN"/>
    <property type="match status" value="1"/>
</dbReference>
<evidence type="ECO:0000259" key="8">
    <source>
        <dbReference type="Pfam" id="PF06429"/>
    </source>
</evidence>
<dbReference type="EMBL" id="SCJN01000581">
    <property type="protein sequence ID" value="RXC97635.1"/>
    <property type="molecule type" value="Genomic_DNA"/>
</dbReference>
<evidence type="ECO:0000313" key="11">
    <source>
        <dbReference type="EMBL" id="HAH4525137.1"/>
    </source>
</evidence>
<dbReference type="NCBIfam" id="NF009280">
    <property type="entry name" value="PRK12640.1"/>
    <property type="match status" value="1"/>
</dbReference>
<dbReference type="EMBL" id="DABBJX010000014">
    <property type="protein sequence ID" value="HAH4525137.1"/>
    <property type="molecule type" value="Genomic_DNA"/>
</dbReference>
<keyword evidence="3 6" id="KW-0975">Bacterial flagellum</keyword>
<reference evidence="10" key="5">
    <citation type="submission" date="2024-02" db="EMBL/GenBank/DDBJ databases">
        <authorList>
            <consortium name="Clinical and Environmental Microbiology Branch: Whole genome sequencing antimicrobial resistance pathogens in the healthcare setting"/>
        </authorList>
    </citation>
    <scope>NUCLEOTIDE SEQUENCE</scope>
    <source>
        <strain evidence="10">1924188</strain>
    </source>
</reference>
<dbReference type="InterPro" id="IPR020013">
    <property type="entry name" value="Flagellar_FlgE/F/G"/>
</dbReference>
<dbReference type="EMBL" id="CP107128">
    <property type="protein sequence ID" value="WLM96806.1"/>
    <property type="molecule type" value="Genomic_DNA"/>
</dbReference>
<dbReference type="InterPro" id="IPR019776">
    <property type="entry name" value="Flagellar_basal_body_rod_CS"/>
</dbReference>
<dbReference type="RefSeq" id="WP_000375461.1">
    <property type="nucleotide sequence ID" value="NZ_AP018784.2"/>
</dbReference>
<accession>A0A061KRM2</accession>
<evidence type="ECO:0000313" key="14">
    <source>
        <dbReference type="EMBL" id="WLM96806.1"/>
    </source>
</evidence>
<dbReference type="EMBL" id="ABONVU020000024">
    <property type="protein sequence ID" value="EMJ5256470.1"/>
    <property type="molecule type" value="Genomic_DNA"/>
</dbReference>
<feature type="domain" description="Flagellar hook protein FlgE/F/G-like D1" evidence="9">
    <location>
        <begin position="81"/>
        <end position="144"/>
    </location>
</feature>
<evidence type="ECO:0000313" key="10">
    <source>
        <dbReference type="EMBL" id="EMJ5256470.1"/>
    </source>
</evidence>
<dbReference type="Proteomes" id="UP001180189">
    <property type="component" value="Chromosome"/>
</dbReference>
<comment type="subcellular location">
    <subcellularLocation>
        <location evidence="1 6">Bacterial flagellum basal body</location>
    </subcellularLocation>
</comment>
<evidence type="ECO:0000259" key="9">
    <source>
        <dbReference type="Pfam" id="PF22692"/>
    </source>
</evidence>
<dbReference type="Pfam" id="PF22692">
    <property type="entry name" value="LlgE_F_G_D1"/>
    <property type="match status" value="1"/>
</dbReference>
<dbReference type="PANTHER" id="PTHR30435:SF18">
    <property type="entry name" value="FLAGELLAR BASAL-BODY ROD PROTEIN FLGF"/>
    <property type="match status" value="1"/>
</dbReference>
<dbReference type="EMBL" id="DABCJL010000016">
    <property type="protein sequence ID" value="HAH7771274.1"/>
    <property type="molecule type" value="Genomic_DNA"/>
</dbReference>
<gene>
    <name evidence="13" type="ORF">EPS76_28645</name>
    <name evidence="11" type="ORF">GRC73_14110</name>
    <name evidence="12" type="ORF">HIE29_004807</name>
    <name evidence="14" type="ORF">OGM49_04580</name>
    <name evidence="10" type="ORF">R8O40_004803</name>
</gene>
<feature type="domain" description="Flagellar basal body rod protein N-terminal" evidence="7">
    <location>
        <begin position="5"/>
        <end position="35"/>
    </location>
</feature>
<evidence type="ECO:0000313" key="15">
    <source>
        <dbReference type="Proteomes" id="UP000288730"/>
    </source>
</evidence>
<keyword evidence="12" id="KW-0966">Cell projection</keyword>
<dbReference type="Proteomes" id="UP001285616">
    <property type="component" value="Unassembled WGS sequence"/>
</dbReference>
<evidence type="ECO:0000259" key="7">
    <source>
        <dbReference type="Pfam" id="PF00460"/>
    </source>
</evidence>
<keyword evidence="12" id="KW-0282">Flagellum</keyword>
<sequence>MDRLIYTALSGASQTLYEQQISANNLANVNTNGFRADMAMATNDKVKGGGFDTRYMAQEGASGVNDSTGVAEKTERPLDVAIQGSGYIAVQDKNGNEVYTRNGNIQQDDQGQLTIDGNLVLGDNGPIILPPNAIASFGSDGTLSVTPDDGDVTATMDIDRLKLVDIPVANLAKNPEGMLVTADGVPAQRDENIKVSGGFLEGSNVSAVSEMMSSIAMNRQFEAQIKMMKTAEDISDAGNRLLRGS</sequence>
<reference evidence="13 15" key="2">
    <citation type="submission" date="2019-01" db="EMBL/GenBank/DDBJ databases">
        <title>Genomic analysis of febrile catheter-associated UTI E. coli isolates.</title>
        <authorList>
            <person name="Potter R."/>
            <person name="Zou Z."/>
            <person name="Henderson J."/>
            <person name="Dantas G."/>
        </authorList>
    </citation>
    <scope>NUCLEOTIDE SEQUENCE [LARGE SCALE GENOMIC DNA]</scope>
    <source>
        <strain evidence="13 15">29_CAASB</strain>
    </source>
</reference>
<dbReference type="Pfam" id="PF00460">
    <property type="entry name" value="Flg_bb_rod"/>
    <property type="match status" value="1"/>
</dbReference>
<dbReference type="PROSITE" id="PS00588">
    <property type="entry name" value="FLAGELLA_BB_ROD"/>
    <property type="match status" value="1"/>
</dbReference>
<dbReference type="NCBIfam" id="TIGR03506">
    <property type="entry name" value="FlgEFG_subfam"/>
    <property type="match status" value="1"/>
</dbReference>
<evidence type="ECO:0000256" key="1">
    <source>
        <dbReference type="ARBA" id="ARBA00004117"/>
    </source>
</evidence>
<feature type="domain" description="Flagellar basal-body/hook protein C-terminal" evidence="8">
    <location>
        <begin position="198"/>
        <end position="241"/>
    </location>
</feature>
<name>A0A061KRM2_ECOLX</name>
<protein>
    <recommendedName>
        <fullName evidence="5 6">Flagellar basal-body rod protein FlgF</fullName>
    </recommendedName>
</protein>
<comment type="subunit">
    <text evidence="4 6">The basal body constitutes a major portion of the flagellar organelle and consists of five rings (E,L,P,S, and M) mounted on a central rod. The rod consists of about 26 subunits of FlgG in the distal portion, and FlgB, FlgC and FlgF are thought to build up the proximal portion of the rod with about 6 subunits each.</text>
</comment>
<dbReference type="SUPFAM" id="SSF117143">
    <property type="entry name" value="Flagellar hook protein flgE"/>
    <property type="match status" value="1"/>
</dbReference>